<dbReference type="AlphaFoldDB" id="A0A9R1T897"/>
<dbReference type="GeneID" id="105267801"/>
<evidence type="ECO:0000313" key="3">
    <source>
        <dbReference type="RefSeq" id="XP_011305209.1"/>
    </source>
</evidence>
<feature type="compositionally biased region" description="Pro residues" evidence="1">
    <location>
        <begin position="228"/>
        <end position="237"/>
    </location>
</feature>
<evidence type="ECO:0000256" key="1">
    <source>
        <dbReference type="SAM" id="MobiDB-lite"/>
    </source>
</evidence>
<feature type="region of interest" description="Disordered" evidence="1">
    <location>
        <begin position="210"/>
        <end position="237"/>
    </location>
</feature>
<name>A0A9R1T897_9HYME</name>
<proteinExistence type="predicted"/>
<reference evidence="3" key="1">
    <citation type="submission" date="2025-08" db="UniProtKB">
        <authorList>
            <consortium name="RefSeq"/>
        </authorList>
    </citation>
    <scope>IDENTIFICATION</scope>
    <source>
        <strain evidence="3">USDA-PBARC FA_bdor</strain>
        <tissue evidence="3">Whole organism</tissue>
    </source>
</reference>
<dbReference type="RefSeq" id="XP_011305209.1">
    <property type="nucleotide sequence ID" value="XM_011306907.1"/>
</dbReference>
<organism evidence="2 3">
    <name type="scientific">Fopius arisanus</name>
    <dbReference type="NCBI Taxonomy" id="64838"/>
    <lineage>
        <taxon>Eukaryota</taxon>
        <taxon>Metazoa</taxon>
        <taxon>Ecdysozoa</taxon>
        <taxon>Arthropoda</taxon>
        <taxon>Hexapoda</taxon>
        <taxon>Insecta</taxon>
        <taxon>Pterygota</taxon>
        <taxon>Neoptera</taxon>
        <taxon>Endopterygota</taxon>
        <taxon>Hymenoptera</taxon>
        <taxon>Apocrita</taxon>
        <taxon>Ichneumonoidea</taxon>
        <taxon>Braconidae</taxon>
        <taxon>Opiinae</taxon>
        <taxon>Fopius</taxon>
    </lineage>
</organism>
<dbReference type="KEGG" id="fas:105267801"/>
<evidence type="ECO:0000313" key="2">
    <source>
        <dbReference type="Proteomes" id="UP000694866"/>
    </source>
</evidence>
<protein>
    <submittedName>
        <fullName evidence="3">Uncharacterized protein</fullName>
    </submittedName>
</protein>
<dbReference type="Proteomes" id="UP000694866">
    <property type="component" value="Unplaced"/>
</dbReference>
<sequence length="237" mass="26679">MTERSSLSSRAASIVLGLDTSGRKFQKGSAVNQSSSPYFKTRPLADLTNLHMEDNCTFDISHINGMISSRVVGRREMMIKKKIISKASEKEDDFFGKLLKNMEKDVKNRKLGLPSPSVVKTSRKTILIGEGNLKLMKGFKEHLKVQETERLFSLKTNQKDKSQNQTPGTDFTRDERIHSSYSRSPQPPVLQKISPRPGYSEAAAYYESDDLFSPPIPSKKTQSVLSYPSPPRSPVFY</sequence>
<gene>
    <name evidence="3" type="primary">LOC105267801</name>
</gene>
<feature type="region of interest" description="Disordered" evidence="1">
    <location>
        <begin position="154"/>
        <end position="196"/>
    </location>
</feature>
<accession>A0A9R1T897</accession>
<keyword evidence="2" id="KW-1185">Reference proteome</keyword>